<proteinExistence type="predicted"/>
<keyword evidence="3" id="KW-1185">Reference proteome</keyword>
<evidence type="ECO:0000313" key="2">
    <source>
        <dbReference type="EMBL" id="QDT63299.1"/>
    </source>
</evidence>
<keyword evidence="2" id="KW-0328">Glycosyltransferase</keyword>
<dbReference type="EC" id="2.4.-.-" evidence="2"/>
<dbReference type="GO" id="GO:0016757">
    <property type="term" value="F:glycosyltransferase activity"/>
    <property type="evidence" value="ECO:0007669"/>
    <property type="project" value="UniProtKB-KW"/>
</dbReference>
<dbReference type="Pfam" id="PF13692">
    <property type="entry name" value="Glyco_trans_1_4"/>
    <property type="match status" value="1"/>
</dbReference>
<evidence type="ECO:0000313" key="3">
    <source>
        <dbReference type="Proteomes" id="UP000319976"/>
    </source>
</evidence>
<dbReference type="EMBL" id="CP036316">
    <property type="protein sequence ID" value="QDT63299.1"/>
    <property type="molecule type" value="Genomic_DNA"/>
</dbReference>
<gene>
    <name evidence="2" type="primary">tuaH</name>
    <name evidence="2" type="ORF">V22_05190</name>
</gene>
<protein>
    <submittedName>
        <fullName evidence="2">Teichuronic acid biosynthesis glycosyltransferase TuaH</fullName>
        <ecNumber evidence="2">2.4.-.-</ecNumber>
    </submittedName>
</protein>
<keyword evidence="2" id="KW-0808">Transferase</keyword>
<dbReference type="Proteomes" id="UP000319976">
    <property type="component" value="Chromosome"/>
</dbReference>
<name>A0A517T4K4_9PLAN</name>
<dbReference type="KEGG" id="chya:V22_05190"/>
<reference evidence="2 3" key="1">
    <citation type="submission" date="2019-02" db="EMBL/GenBank/DDBJ databases">
        <title>Deep-cultivation of Planctomycetes and their phenomic and genomic characterization uncovers novel biology.</title>
        <authorList>
            <person name="Wiegand S."/>
            <person name="Jogler M."/>
            <person name="Boedeker C."/>
            <person name="Pinto D."/>
            <person name="Vollmers J."/>
            <person name="Rivas-Marin E."/>
            <person name="Kohn T."/>
            <person name="Peeters S.H."/>
            <person name="Heuer A."/>
            <person name="Rast P."/>
            <person name="Oberbeckmann S."/>
            <person name="Bunk B."/>
            <person name="Jeske O."/>
            <person name="Meyerdierks A."/>
            <person name="Storesund J.E."/>
            <person name="Kallscheuer N."/>
            <person name="Luecker S."/>
            <person name="Lage O.M."/>
            <person name="Pohl T."/>
            <person name="Merkel B.J."/>
            <person name="Hornburger P."/>
            <person name="Mueller R.-W."/>
            <person name="Bruemmer F."/>
            <person name="Labrenz M."/>
            <person name="Spormann A.M."/>
            <person name="Op den Camp H."/>
            <person name="Overmann J."/>
            <person name="Amann R."/>
            <person name="Jetten M.S.M."/>
            <person name="Mascher T."/>
            <person name="Medema M.H."/>
            <person name="Devos D.P."/>
            <person name="Kaster A.-K."/>
            <person name="Ovreas L."/>
            <person name="Rohde M."/>
            <person name="Galperin M.Y."/>
            <person name="Jogler C."/>
        </authorList>
    </citation>
    <scope>NUCLEOTIDE SEQUENCE [LARGE SCALE GENOMIC DNA]</scope>
    <source>
        <strain evidence="2 3">V22</strain>
    </source>
</reference>
<accession>A0A517T4K4</accession>
<feature type="region of interest" description="Disordered" evidence="1">
    <location>
        <begin position="1"/>
        <end position="26"/>
    </location>
</feature>
<sequence length="416" mass="46944">MPAVPAQAISAEFMPNQHDASNAEEASPKVPQATWCVFADDWGRHPSSCQYLMRELLDRHDVHWINTIGTRLPRLDWTTLQRVGSKLKQWIKTPSEMVVDAESNSPTVHSPFMLPSFRNNWSRQFNRQRLEHTIHQCVESTSGERVAVTTIPLVADLVGQVPIDRWVYYCVDDFSVWPGLDGELLQQMEAELIPKADRVIAASEALQNRLQSTRPDVDLLTHGVDLAQWQLTETPPCPAALRELPKPILLFWGLIDPRMDVDVLRRLSEMDEVSSLVLVGPQQNPPAAITHLPKLHLLPPVSPGELPAWGHAADVLIMPYADLPVTRAMQPLKLLEYLACPKSVVTTALPAVSEWENALDVATTPEQFCELVRQRLQTGLTLQQQSERNRLREESWSTKSRKFESLILGKRDEVIA</sequence>
<organism evidence="2 3">
    <name type="scientific">Calycomorphotria hydatis</name>
    <dbReference type="NCBI Taxonomy" id="2528027"/>
    <lineage>
        <taxon>Bacteria</taxon>
        <taxon>Pseudomonadati</taxon>
        <taxon>Planctomycetota</taxon>
        <taxon>Planctomycetia</taxon>
        <taxon>Planctomycetales</taxon>
        <taxon>Planctomycetaceae</taxon>
        <taxon>Calycomorphotria</taxon>
    </lineage>
</organism>
<dbReference type="Gene3D" id="3.40.50.11010">
    <property type="match status" value="1"/>
</dbReference>
<dbReference type="RefSeq" id="WP_145259510.1">
    <property type="nucleotide sequence ID" value="NZ_CP036316.1"/>
</dbReference>
<dbReference type="AlphaFoldDB" id="A0A517T4K4"/>
<dbReference type="SUPFAM" id="SSF53756">
    <property type="entry name" value="UDP-Glycosyltransferase/glycogen phosphorylase"/>
    <property type="match status" value="1"/>
</dbReference>
<dbReference type="Gene3D" id="3.40.50.2000">
    <property type="entry name" value="Glycogen Phosphorylase B"/>
    <property type="match status" value="1"/>
</dbReference>
<dbReference type="OrthoDB" id="9816564at2"/>
<evidence type="ECO:0000256" key="1">
    <source>
        <dbReference type="SAM" id="MobiDB-lite"/>
    </source>
</evidence>